<dbReference type="EMBL" id="JAAQPH010000006">
    <property type="protein sequence ID" value="NIA68974.1"/>
    <property type="molecule type" value="Genomic_DNA"/>
</dbReference>
<dbReference type="Gene3D" id="3.90.1300.10">
    <property type="entry name" value="Amidase signature (AS) domain"/>
    <property type="match status" value="1"/>
</dbReference>
<evidence type="ECO:0000313" key="2">
    <source>
        <dbReference type="EMBL" id="NIA68974.1"/>
    </source>
</evidence>
<dbReference type="SUPFAM" id="SSF75304">
    <property type="entry name" value="Amidase signature (AS) enzymes"/>
    <property type="match status" value="1"/>
</dbReference>
<dbReference type="AlphaFoldDB" id="A0A967EW14"/>
<dbReference type="InterPro" id="IPR023631">
    <property type="entry name" value="Amidase_dom"/>
</dbReference>
<dbReference type="PANTHER" id="PTHR11895:SF76">
    <property type="entry name" value="INDOLEACETAMIDE HYDROLASE"/>
    <property type="match status" value="1"/>
</dbReference>
<dbReference type="InterPro" id="IPR036928">
    <property type="entry name" value="AS_sf"/>
</dbReference>
<accession>A0A967EW14</accession>
<dbReference type="InterPro" id="IPR000120">
    <property type="entry name" value="Amidase"/>
</dbReference>
<evidence type="ECO:0000313" key="3">
    <source>
        <dbReference type="Proteomes" id="UP000761264"/>
    </source>
</evidence>
<dbReference type="GO" id="GO:0003824">
    <property type="term" value="F:catalytic activity"/>
    <property type="evidence" value="ECO:0007669"/>
    <property type="project" value="InterPro"/>
</dbReference>
<gene>
    <name evidence="2" type="ORF">HBA54_10250</name>
</gene>
<proteinExistence type="predicted"/>
<reference evidence="2" key="1">
    <citation type="submission" date="2020-03" db="EMBL/GenBank/DDBJ databases">
        <title>Genome of Pelagibius litoralis DSM 21314T.</title>
        <authorList>
            <person name="Wang G."/>
        </authorList>
    </citation>
    <scope>NUCLEOTIDE SEQUENCE</scope>
    <source>
        <strain evidence="2">DSM 21314</strain>
    </source>
</reference>
<name>A0A967EW14_9PROT</name>
<sequence length="479" mass="50058">MTEETSLCDMSALSLRRLLLAKEVSPVELLTACHQRIDAVNPAVNAIVAEDRAAALAAAKQAEAAILRGETQAPLLGLPIGIKDLNETAGLRTTFGSPAFAEHVPAKDDAFVATVRAAGGIIAAKTNTPEFGAGANTTNAVYGTTANPYDTALTCGGSSGGSAVALATGMLPLAGGSDLGGSLRTPAAYCGIVGYRATPGLVPTARKAMGWSPLWTEGPMARSLGDLLLFLSAIAGEDRRDPLSGFTEGAAFGGLRPASLEGVKVAVSEDLGAAPVSQAVRRLFRQRCAALGEIVDCREANPALGEQDRCFEVLRAVGFLGELKSLVERSPALVGPNVTANVKLGLTFSAVDVAEALVAQTALYHRFLAFMEDYDLLVCPVASVQPFDKAQLFPTEIDGQPLATYISWVAITYVLTLTGHPVLVLPCGLDENGLPFGLQFVGRKGRDRELLRLGLALEEALAKETLLSRSLPDIAGLHR</sequence>
<comment type="caution">
    <text evidence="2">The sequence shown here is derived from an EMBL/GenBank/DDBJ whole genome shotgun (WGS) entry which is preliminary data.</text>
</comment>
<organism evidence="2 3">
    <name type="scientific">Pelagibius litoralis</name>
    <dbReference type="NCBI Taxonomy" id="374515"/>
    <lineage>
        <taxon>Bacteria</taxon>
        <taxon>Pseudomonadati</taxon>
        <taxon>Pseudomonadota</taxon>
        <taxon>Alphaproteobacteria</taxon>
        <taxon>Rhodospirillales</taxon>
        <taxon>Rhodovibrionaceae</taxon>
        <taxon>Pelagibius</taxon>
    </lineage>
</organism>
<dbReference type="PANTHER" id="PTHR11895">
    <property type="entry name" value="TRANSAMIDASE"/>
    <property type="match status" value="1"/>
</dbReference>
<evidence type="ECO:0000259" key="1">
    <source>
        <dbReference type="Pfam" id="PF01425"/>
    </source>
</evidence>
<dbReference type="InterPro" id="IPR020556">
    <property type="entry name" value="Amidase_CS"/>
</dbReference>
<dbReference type="Proteomes" id="UP000761264">
    <property type="component" value="Unassembled WGS sequence"/>
</dbReference>
<dbReference type="PROSITE" id="PS00571">
    <property type="entry name" value="AMIDASES"/>
    <property type="match status" value="1"/>
</dbReference>
<feature type="domain" description="Amidase" evidence="1">
    <location>
        <begin position="28"/>
        <end position="451"/>
    </location>
</feature>
<dbReference type="RefSeq" id="WP_167224080.1">
    <property type="nucleotide sequence ID" value="NZ_JAAQPH010000006.1"/>
</dbReference>
<protein>
    <submittedName>
        <fullName evidence="2">Amidase</fullName>
    </submittedName>
</protein>
<keyword evidence="3" id="KW-1185">Reference proteome</keyword>
<dbReference type="Pfam" id="PF01425">
    <property type="entry name" value="Amidase"/>
    <property type="match status" value="1"/>
</dbReference>